<keyword evidence="6" id="KW-0408">Iron</keyword>
<accession>A0A8H3EJ97</accession>
<reference evidence="14" key="1">
    <citation type="submission" date="2021-03" db="EMBL/GenBank/DDBJ databases">
        <authorList>
            <person name="Tagirdzhanova G."/>
        </authorList>
    </citation>
    <scope>NUCLEOTIDE SEQUENCE</scope>
</reference>
<dbReference type="Pfam" id="PF01388">
    <property type="entry name" value="ARID"/>
    <property type="match status" value="1"/>
</dbReference>
<feature type="region of interest" description="Disordered" evidence="9">
    <location>
        <begin position="1510"/>
        <end position="1535"/>
    </location>
</feature>
<feature type="compositionally biased region" description="Polar residues" evidence="9">
    <location>
        <begin position="427"/>
        <end position="442"/>
    </location>
</feature>
<evidence type="ECO:0000256" key="1">
    <source>
        <dbReference type="ARBA" id="ARBA00004123"/>
    </source>
</evidence>
<keyword evidence="15" id="KW-1185">Reference proteome</keyword>
<dbReference type="InterPro" id="IPR004198">
    <property type="entry name" value="Znf_C5HC2"/>
</dbReference>
<dbReference type="InterPro" id="IPR003347">
    <property type="entry name" value="JmjC_dom"/>
</dbReference>
<feature type="compositionally biased region" description="Basic and acidic residues" evidence="9">
    <location>
        <begin position="1694"/>
        <end position="1705"/>
    </location>
</feature>
<dbReference type="PANTHER" id="PTHR10694:SF33">
    <property type="entry name" value="LYSINE-SPECIFIC DEMETHYLASE 5"/>
    <property type="match status" value="1"/>
</dbReference>
<dbReference type="SMART" id="SM00249">
    <property type="entry name" value="PHD"/>
    <property type="match status" value="2"/>
</dbReference>
<dbReference type="InterPro" id="IPR019787">
    <property type="entry name" value="Znf_PHD-finger"/>
</dbReference>
<dbReference type="SMART" id="SM00501">
    <property type="entry name" value="BRIGHT"/>
    <property type="match status" value="1"/>
</dbReference>
<comment type="subcellular location">
    <subcellularLocation>
        <location evidence="1">Nucleus</location>
    </subcellularLocation>
</comment>
<dbReference type="GO" id="GO:0005634">
    <property type="term" value="C:nucleus"/>
    <property type="evidence" value="ECO:0007669"/>
    <property type="project" value="UniProtKB-SubCell"/>
</dbReference>
<dbReference type="Pfam" id="PF00628">
    <property type="entry name" value="PHD"/>
    <property type="match status" value="2"/>
</dbReference>
<dbReference type="PROSITE" id="PS51183">
    <property type="entry name" value="JMJN"/>
    <property type="match status" value="1"/>
</dbReference>
<feature type="region of interest" description="Disordered" evidence="9">
    <location>
        <begin position="1573"/>
        <end position="1596"/>
    </location>
</feature>
<dbReference type="Proteomes" id="UP000664169">
    <property type="component" value="Unassembled WGS sequence"/>
</dbReference>
<dbReference type="Gene3D" id="2.60.120.650">
    <property type="entry name" value="Cupin"/>
    <property type="match status" value="1"/>
</dbReference>
<dbReference type="OrthoDB" id="1678912at2759"/>
<dbReference type="PROSITE" id="PS50016">
    <property type="entry name" value="ZF_PHD_2"/>
    <property type="match status" value="2"/>
</dbReference>
<dbReference type="InterPro" id="IPR003349">
    <property type="entry name" value="JmjN"/>
</dbReference>
<dbReference type="Gene3D" id="3.30.40.10">
    <property type="entry name" value="Zinc/RING finger domain, C3HC4 (zinc finger)"/>
    <property type="match status" value="2"/>
</dbReference>
<dbReference type="GO" id="GO:0006355">
    <property type="term" value="P:regulation of DNA-templated transcription"/>
    <property type="evidence" value="ECO:0007669"/>
    <property type="project" value="TreeGrafter"/>
</dbReference>
<proteinExistence type="predicted"/>
<dbReference type="SUPFAM" id="SSF46774">
    <property type="entry name" value="ARID-like"/>
    <property type="match status" value="1"/>
</dbReference>
<dbReference type="GO" id="GO:0034647">
    <property type="term" value="F:histone H3K4me/H3K4me2/H3K4me3 demethylase activity"/>
    <property type="evidence" value="ECO:0007669"/>
    <property type="project" value="TreeGrafter"/>
</dbReference>
<dbReference type="GO" id="GO:0008270">
    <property type="term" value="F:zinc ion binding"/>
    <property type="evidence" value="ECO:0007669"/>
    <property type="project" value="UniProtKB-KW"/>
</dbReference>
<organism evidence="14 15">
    <name type="scientific">Gomphillus americanus</name>
    <dbReference type="NCBI Taxonomy" id="1940652"/>
    <lineage>
        <taxon>Eukaryota</taxon>
        <taxon>Fungi</taxon>
        <taxon>Dikarya</taxon>
        <taxon>Ascomycota</taxon>
        <taxon>Pezizomycotina</taxon>
        <taxon>Lecanoromycetes</taxon>
        <taxon>OSLEUM clade</taxon>
        <taxon>Ostropomycetidae</taxon>
        <taxon>Ostropales</taxon>
        <taxon>Graphidaceae</taxon>
        <taxon>Gomphilloideae</taxon>
        <taxon>Gomphillus</taxon>
    </lineage>
</organism>
<feature type="domain" description="JmjN" evidence="12">
    <location>
        <begin position="83"/>
        <end position="124"/>
    </location>
</feature>
<dbReference type="SUPFAM" id="SSF51197">
    <property type="entry name" value="Clavaminate synthase-like"/>
    <property type="match status" value="1"/>
</dbReference>
<evidence type="ECO:0000256" key="4">
    <source>
        <dbReference type="ARBA" id="ARBA00022771"/>
    </source>
</evidence>
<feature type="region of interest" description="Disordered" evidence="9">
    <location>
        <begin position="261"/>
        <end position="326"/>
    </location>
</feature>
<dbReference type="InterPro" id="IPR011011">
    <property type="entry name" value="Znf_FYVE_PHD"/>
</dbReference>
<feature type="region of interest" description="Disordered" evidence="9">
    <location>
        <begin position="404"/>
        <end position="447"/>
    </location>
</feature>
<feature type="compositionally biased region" description="Polar residues" evidence="9">
    <location>
        <begin position="10"/>
        <end position="25"/>
    </location>
</feature>
<dbReference type="FunFam" id="1.10.150.60:FF:000010">
    <property type="entry name" value="PHD transcription factor (Rum1)"/>
    <property type="match status" value="1"/>
</dbReference>
<keyword evidence="3" id="KW-0677">Repeat</keyword>
<dbReference type="Pfam" id="PF02373">
    <property type="entry name" value="JmjC"/>
    <property type="match status" value="1"/>
</dbReference>
<evidence type="ECO:0000256" key="5">
    <source>
        <dbReference type="ARBA" id="ARBA00022833"/>
    </source>
</evidence>
<protein>
    <submittedName>
        <fullName evidence="14">Uncharacterized protein</fullName>
    </submittedName>
</protein>
<evidence type="ECO:0000256" key="8">
    <source>
        <dbReference type="PROSITE-ProRule" id="PRU00146"/>
    </source>
</evidence>
<evidence type="ECO:0000313" key="14">
    <source>
        <dbReference type="EMBL" id="CAF9908186.1"/>
    </source>
</evidence>
<feature type="compositionally biased region" description="Polar residues" evidence="9">
    <location>
        <begin position="343"/>
        <end position="353"/>
    </location>
</feature>
<evidence type="ECO:0000259" key="11">
    <source>
        <dbReference type="PROSITE" id="PS51011"/>
    </source>
</evidence>
<dbReference type="PROSITE" id="PS01359">
    <property type="entry name" value="ZF_PHD_1"/>
    <property type="match status" value="1"/>
</dbReference>
<feature type="region of interest" description="Disordered" evidence="9">
    <location>
        <begin position="1"/>
        <end position="34"/>
    </location>
</feature>
<dbReference type="SMART" id="SM01014">
    <property type="entry name" value="ARID"/>
    <property type="match status" value="1"/>
</dbReference>
<dbReference type="Pfam" id="PF02928">
    <property type="entry name" value="zf-C5HC2"/>
    <property type="match status" value="1"/>
</dbReference>
<evidence type="ECO:0000256" key="7">
    <source>
        <dbReference type="ARBA" id="ARBA00023242"/>
    </source>
</evidence>
<dbReference type="CDD" id="cd15518">
    <property type="entry name" value="PHD_Ecm5p_Lid2p_like"/>
    <property type="match status" value="1"/>
</dbReference>
<dbReference type="Pfam" id="PF02375">
    <property type="entry name" value="JmjN"/>
    <property type="match status" value="1"/>
</dbReference>
<name>A0A8H3EJ97_9LECA</name>
<dbReference type="SMART" id="SM00545">
    <property type="entry name" value="JmjN"/>
    <property type="match status" value="1"/>
</dbReference>
<comment type="caution">
    <text evidence="14">The sequence shown here is derived from an EMBL/GenBank/DDBJ whole genome shotgun (WGS) entry which is preliminary data.</text>
</comment>
<dbReference type="InterPro" id="IPR013083">
    <property type="entry name" value="Znf_RING/FYVE/PHD"/>
</dbReference>
<dbReference type="GO" id="GO:0003677">
    <property type="term" value="F:DNA binding"/>
    <property type="evidence" value="ECO:0007669"/>
    <property type="project" value="InterPro"/>
</dbReference>
<gene>
    <name evidence="14" type="ORF">GOMPHAMPRED_006095</name>
</gene>
<dbReference type="EMBL" id="CAJPDQ010000004">
    <property type="protein sequence ID" value="CAF9908186.1"/>
    <property type="molecule type" value="Genomic_DNA"/>
</dbReference>
<feature type="domain" description="ARID" evidence="11">
    <location>
        <begin position="148"/>
        <end position="241"/>
    </location>
</feature>
<feature type="region of interest" description="Disordered" evidence="9">
    <location>
        <begin position="1277"/>
        <end position="1303"/>
    </location>
</feature>
<evidence type="ECO:0000313" key="15">
    <source>
        <dbReference type="Proteomes" id="UP000664169"/>
    </source>
</evidence>
<dbReference type="GO" id="GO:0000785">
    <property type="term" value="C:chromatin"/>
    <property type="evidence" value="ECO:0007669"/>
    <property type="project" value="TreeGrafter"/>
</dbReference>
<dbReference type="PANTHER" id="PTHR10694">
    <property type="entry name" value="LYSINE-SPECIFIC DEMETHYLASE"/>
    <property type="match status" value="1"/>
</dbReference>
<evidence type="ECO:0000256" key="3">
    <source>
        <dbReference type="ARBA" id="ARBA00022737"/>
    </source>
</evidence>
<evidence type="ECO:0000256" key="9">
    <source>
        <dbReference type="SAM" id="MobiDB-lite"/>
    </source>
</evidence>
<feature type="region of interest" description="Disordered" evidence="9">
    <location>
        <begin position="981"/>
        <end position="1004"/>
    </location>
</feature>
<evidence type="ECO:0000259" key="10">
    <source>
        <dbReference type="PROSITE" id="PS50016"/>
    </source>
</evidence>
<dbReference type="InterPro" id="IPR013637">
    <property type="entry name" value="Lys_sp_deMease-like_dom"/>
</dbReference>
<keyword evidence="7" id="KW-0539">Nucleus</keyword>
<keyword evidence="4 8" id="KW-0863">Zinc-finger</keyword>
<feature type="compositionally biased region" description="Polar residues" evidence="9">
    <location>
        <begin position="1660"/>
        <end position="1672"/>
    </location>
</feature>
<evidence type="ECO:0000256" key="2">
    <source>
        <dbReference type="ARBA" id="ARBA00022723"/>
    </source>
</evidence>
<evidence type="ECO:0000256" key="6">
    <source>
        <dbReference type="ARBA" id="ARBA00023004"/>
    </source>
</evidence>
<dbReference type="InterPro" id="IPR001965">
    <property type="entry name" value="Znf_PHD"/>
</dbReference>
<dbReference type="Pfam" id="PF08429">
    <property type="entry name" value="PLU-1"/>
    <property type="match status" value="1"/>
</dbReference>
<sequence length="1705" mass="191380">MVAPPATGGAANSATFMGTSTTQVPASGKSAHGQPHIHNYASSQPFSMRKAPALDMNTVERKGHSTNSKERVTRIRPHGLQEAPTFRPSIEEFADPFEYVRKIAPEARKYGICKIIPPDSWNPPFAIDTEKFHFRTRKQELNSIDGGTRANLNYLDQLSKFHRQFGNTLVRFPSVDKRPLDLYKLKKAVEARGGFDKVCKLKKWAEIGRDLGYSGKIMSSLSTSLKGSYQRWLYPYEEWVRLAKPSLQQMMEMEKAGIYSLPTTNSSLPNSHQATPNRVEEESPRPKPSTLPNPTSNPGETDPMEVDGPAPVTRPGTGFTAVNSGFVPVNGFSAVNTIISTKRKNSSGSITQRSTDERGQSGHGTPDLPSNTPSSQALKRTISRETNGDLSELDSLGDEDADARHKRLKKETPHTVAGSHMSLLKPNGSSTPKQTPGFQANSKPGERCETCGQIEDPSKLIICDSCDNGCHRECIDLPIKSTNSGWHCHKCLVGTGEFGFQEGGVYSLKQFQDKANKFKEDYFAAKMPLDHSLNGTRQVSEDEVEAEFWRLVESLTETVEVEYGADVHSTTHGSGFPDVEKDSSNPYATDPWNLNVLPLHPESLFRHIKADVSGMTVPWLYVGMVFSTFCWHNEDHYTYSANYQHFGATKTWYGIPGDDAEKFEQAMKQAVPELFEQQPDLLFQLVTLLPPDQLKKAGVNVYALDQRAGQFVITFPQAYHAGFNHGFNFNEAVNFAPSDWEKYGQAGVARLQEFKRQACFSHDELLMNASKQDTTIKSAKWLTEALERVLVRELAQRSALFKRHQDTNEHVCNIDGIAGDHTEECKLAFKIDEDDLSEDEYPCTYCKAYTYLSRYKCQKSGKIMCLLHAGSYPCCDAEESTRYIGTEHSLIYKLSDTDLMEAVQTVYDRARLPDAWQEKVDKVMDAEALPSLRTLRSLLSEGERIPYDLPGLPDLKAFVDRCNEWVEEATNYITRKQQNRRKNERAWRRGTNNTTRNTDTDDKEHRKLENIQRLLAQADDIGFDCSEIATLKERQDNITEHRKSAQSVLENPDLHSTPWIEALAETGKGFNVDIPEVELLEQYLTKRRWVDEASALQQAPRTLPQVNDLLERATAVGLEKDHQLRRFWLEQKEKGEIWERKARELMAADTMHYHQLEALCNQATVVPITPETLAAVDNILLKQREAHKQILAMNERCKDPDFRKRPHYKDVRVVLDSLTELSVRPSGTVELEKDVKRSEDWMRKGKKLFGKSNAPLHILGNHMLMVRDRNRHCFNLDERPSLPVEPSSREASPAGSENGGRAGSASNKAYFCLCRLPESGTMIECDICHEWYHSRCLKLARGKVKDDEKYACPICDHRGKIPRDAARPKLEDLVEWKNDIPKLPFQPEEEQLLEEIIDTATEFRRFVAPWCSPDGDIDYATSLDIVSKRFYLRKIEGADILLAPETNFLRQELYKLVPIAPEPPPIMNESHSTRKPRPTKQQKLMAQLGISNPEELPQELRTKQHTFKHLEKKKTETPMRRTSHNLQPAPSISKPLPGAATGVTMANMSKSNSITASQTDPTYANMFSTSPTISPQGWQRPENAHRSSVIDTPNSPIFRPPDTPPAVSVPNLDPSLFSPSNGGFAAAALREVANGLSASSPRFIHSRGTSHGGDMENLFANFTNDNGEESNQAGEALEGLGIGGGESSPGADGDTQRLEDDFMAG</sequence>
<dbReference type="Gene3D" id="1.10.150.60">
    <property type="entry name" value="ARID DNA-binding domain"/>
    <property type="match status" value="1"/>
</dbReference>
<keyword evidence="5" id="KW-0862">Zinc</keyword>
<dbReference type="PROSITE" id="PS51011">
    <property type="entry name" value="ARID"/>
    <property type="match status" value="1"/>
</dbReference>
<evidence type="ECO:0000259" key="13">
    <source>
        <dbReference type="PROSITE" id="PS51184"/>
    </source>
</evidence>
<feature type="region of interest" description="Disordered" evidence="9">
    <location>
        <begin position="343"/>
        <end position="379"/>
    </location>
</feature>
<evidence type="ECO:0000259" key="12">
    <source>
        <dbReference type="PROSITE" id="PS51183"/>
    </source>
</evidence>
<dbReference type="InterPro" id="IPR001606">
    <property type="entry name" value="ARID_dom"/>
</dbReference>
<dbReference type="InterPro" id="IPR036431">
    <property type="entry name" value="ARID_dom_sf"/>
</dbReference>
<feature type="domain" description="JmjC" evidence="13">
    <location>
        <begin position="586"/>
        <end position="752"/>
    </location>
</feature>
<feature type="compositionally biased region" description="Polar residues" evidence="9">
    <location>
        <begin position="261"/>
        <end position="276"/>
    </location>
</feature>
<dbReference type="InterPro" id="IPR019786">
    <property type="entry name" value="Zinc_finger_PHD-type_CS"/>
</dbReference>
<dbReference type="FunFam" id="2.60.120.650:FF:000014">
    <property type="entry name" value="PHD transcription factor (Rum1)"/>
    <property type="match status" value="1"/>
</dbReference>
<feature type="region of interest" description="Disordered" evidence="9">
    <location>
        <begin position="1644"/>
        <end position="1705"/>
    </location>
</feature>
<keyword evidence="2" id="KW-0479">Metal-binding</keyword>
<feature type="domain" description="PHD-type" evidence="10">
    <location>
        <begin position="445"/>
        <end position="494"/>
    </location>
</feature>
<dbReference type="SMART" id="SM00558">
    <property type="entry name" value="JmjC"/>
    <property type="match status" value="1"/>
</dbReference>
<feature type="compositionally biased region" description="Polar residues" evidence="9">
    <location>
        <begin position="368"/>
        <end position="378"/>
    </location>
</feature>
<dbReference type="SUPFAM" id="SSF57903">
    <property type="entry name" value="FYVE/PHD zinc finger"/>
    <property type="match status" value="2"/>
</dbReference>
<dbReference type="PROSITE" id="PS51184">
    <property type="entry name" value="JMJC"/>
    <property type="match status" value="1"/>
</dbReference>
<dbReference type="CDD" id="cd16100">
    <property type="entry name" value="ARID"/>
    <property type="match status" value="1"/>
</dbReference>
<feature type="domain" description="PHD-type" evidence="10">
    <location>
        <begin position="1309"/>
        <end position="1358"/>
    </location>
</feature>